<reference evidence="1" key="1">
    <citation type="submission" date="2019-07" db="EMBL/GenBank/DDBJ databases">
        <authorList>
            <person name="Palmer J.M."/>
        </authorList>
    </citation>
    <scope>NUCLEOTIDE SEQUENCE</scope>
    <source>
        <strain evidence="1">PC9</strain>
    </source>
</reference>
<accession>A0A8H6ZTN4</accession>
<comment type="caution">
    <text evidence="1">The sequence shown here is derived from an EMBL/GenBank/DDBJ whole genome shotgun (WGS) entry which is preliminary data.</text>
</comment>
<evidence type="ECO:0000313" key="2">
    <source>
        <dbReference type="Proteomes" id="UP000623687"/>
    </source>
</evidence>
<evidence type="ECO:0000313" key="1">
    <source>
        <dbReference type="EMBL" id="KAF7426606.1"/>
    </source>
</evidence>
<dbReference type="VEuPathDB" id="FungiDB:PC9H_008975"/>
<dbReference type="GeneID" id="59378793"/>
<organism evidence="1 2">
    <name type="scientific">Pleurotus ostreatus</name>
    <name type="common">Oyster mushroom</name>
    <name type="synonym">White-rot fungus</name>
    <dbReference type="NCBI Taxonomy" id="5322"/>
    <lineage>
        <taxon>Eukaryota</taxon>
        <taxon>Fungi</taxon>
        <taxon>Dikarya</taxon>
        <taxon>Basidiomycota</taxon>
        <taxon>Agaricomycotina</taxon>
        <taxon>Agaricomycetes</taxon>
        <taxon>Agaricomycetidae</taxon>
        <taxon>Agaricales</taxon>
        <taxon>Pleurotineae</taxon>
        <taxon>Pleurotaceae</taxon>
        <taxon>Pleurotus</taxon>
    </lineage>
</organism>
<proteinExistence type="predicted"/>
<dbReference type="RefSeq" id="XP_036629910.1">
    <property type="nucleotide sequence ID" value="XM_036778482.1"/>
</dbReference>
<protein>
    <submittedName>
        <fullName evidence="1">Uncharacterized protein</fullName>
    </submittedName>
</protein>
<dbReference type="EMBL" id="JACETU010000006">
    <property type="protein sequence ID" value="KAF7426606.1"/>
    <property type="molecule type" value="Genomic_DNA"/>
</dbReference>
<dbReference type="AlphaFoldDB" id="A0A8H6ZTN4"/>
<gene>
    <name evidence="1" type="ORF">PC9H_008975</name>
</gene>
<dbReference type="Proteomes" id="UP000623687">
    <property type="component" value="Unassembled WGS sequence"/>
</dbReference>
<sequence length="403" mass="45659">MPREPVISNISNQELETRVAELKAQDNALYLPRQLRTNTRKLCSLTTRMQFSIVIAQHVDWLSQGFEIISSGLTRPMPYNQILNISKLMHGWPQQWIPTEAKQHQSYVDSLEASKLGYVRAHRYYAQGRSARTPGGTGHQRASQLRAVNNPHSRGDTSAWVIYAAHEQFHKGMEILKNLQSVNSSKTYLVEGKTVRVGTLSAPLSVGVWARFLQGFLHGGFHGRPDVATEYAGHAIEIIKLGRKVWSNGRVAGPVSEGAGPEHQRMSFSDFRQDADSLITDIKESWLRFPNGGNDPEFIYSFHYYPLGTAYAFVKYVRVSGTFYLEASDQYPPDEEYSGWYLKCALANMMEIRSPLSLLVWAKTMKGGRDKRIAELLKTEKKPKELAKKNVVSMNDTFNESLW</sequence>
<keyword evidence="2" id="KW-1185">Reference proteome</keyword>
<name>A0A8H6ZTN4_PLEOS</name>